<dbReference type="InterPro" id="IPR036881">
    <property type="entry name" value="Glyco_hydro_3_C_sf"/>
</dbReference>
<feature type="chain" id="PRO_5016850580" description="beta-glucosidase" evidence="8">
    <location>
        <begin position="22"/>
        <end position="779"/>
    </location>
</feature>
<dbReference type="PRINTS" id="PR00133">
    <property type="entry name" value="GLHYDRLASE3"/>
</dbReference>
<dbReference type="Pfam" id="PF14310">
    <property type="entry name" value="Fn3-like"/>
    <property type="match status" value="1"/>
</dbReference>
<dbReference type="SUPFAM" id="SSF52279">
    <property type="entry name" value="Beta-D-glucan exohydrolase, C-terminal domain"/>
    <property type="match status" value="1"/>
</dbReference>
<sequence>MKRFYVTVALVAAAIVFPSSIPVPHSDTTKVKVDDLLSKMTLEEKVGQMAQVTLDVITKGPNEYVSDEPVTLDPNLVRKALLEYKVGSILNTANNRARTPEKWHELISQLQEVAMKESRLKIPVIYGVDANHGTTYTAGATMFPQEIGLAATFNRAIVKRGSEICAYETRASSIPWNFSPVLDLGRDPRFPRMWETFGEDVYLASEMGKQVIDGYEGDDNNVKNTKKVAATVKHFFGYSVPNSGKDRTPVYISEMELRERHLPSFKAAIDAGAHSLMVNSGIINGVPVHANKYLLTTLLKEEIGFKGVVVTDWADIENLHNRDKVASSHKEAVKLAINAGVDMSMIPYNFRFCDYLVELVKEGAVPMSRIDDAVRRILTLKYELGLFDKPVTNYKDYTEFGSAAYEKVSYDAAAESITLLKNKNNILPVKKDVKVLVAGPNANSMRSLNGGWSYSWQGEKVEEFATKYNTILEALQKELGKDKVVFAQGVAYNEQGKYYEEKDVDIDAAVKAAAGVDYIVLALGENTYTEKPGDLHDLTLSLNQINLAKALAKTGKPTILVLNEGRPRLIRDIEQDMAAVVQLYLPGNFGGDALADILFGDVNPSGKLPYTYPMYANTLVTYDHKPSEEQVKMAGMYDYASDFAVQYPFGFGLSYTTFEYSNLRVSKTSINASEELTITVNVKNTGTVEGKEAVQLYISDKYASVTPDMKRLRGFEKINLKAGESRDVVFKITGRDIAFVATDLRWTVEAGEFEINIDKQKANFNVTETKAFNEVKTRL</sequence>
<evidence type="ECO:0000256" key="4">
    <source>
        <dbReference type="ARBA" id="ARBA00022729"/>
    </source>
</evidence>
<dbReference type="InterPro" id="IPR036962">
    <property type="entry name" value="Glyco_hydro_3_N_sf"/>
</dbReference>
<dbReference type="PROSITE" id="PS00775">
    <property type="entry name" value="GLYCOSYL_HYDROL_F3"/>
    <property type="match status" value="1"/>
</dbReference>
<evidence type="ECO:0000256" key="2">
    <source>
        <dbReference type="ARBA" id="ARBA00005336"/>
    </source>
</evidence>
<dbReference type="PANTHER" id="PTHR30620:SF16">
    <property type="entry name" value="LYSOSOMAL BETA GLUCOSIDASE"/>
    <property type="match status" value="1"/>
</dbReference>
<dbReference type="InterPro" id="IPR051915">
    <property type="entry name" value="Cellulose_Degrad_GH3"/>
</dbReference>
<dbReference type="FunFam" id="2.60.40.10:FF:000495">
    <property type="entry name" value="Periplasmic beta-glucosidase"/>
    <property type="match status" value="1"/>
</dbReference>
<comment type="similarity">
    <text evidence="2 7">Belongs to the glycosyl hydrolase 3 family.</text>
</comment>
<dbReference type="Gene3D" id="3.20.20.300">
    <property type="entry name" value="Glycoside hydrolase, family 3, N-terminal domain"/>
    <property type="match status" value="1"/>
</dbReference>
<evidence type="ECO:0000313" key="11">
    <source>
        <dbReference type="Proteomes" id="UP000251889"/>
    </source>
</evidence>
<feature type="domain" description="Fibronectin type III-like" evidence="9">
    <location>
        <begin position="692"/>
        <end position="761"/>
    </location>
</feature>
<dbReference type="GO" id="GO:0008422">
    <property type="term" value="F:beta-glucosidase activity"/>
    <property type="evidence" value="ECO:0007669"/>
    <property type="project" value="UniProtKB-EC"/>
</dbReference>
<dbReference type="EMBL" id="QMFY01000019">
    <property type="protein sequence ID" value="RAV98335.1"/>
    <property type="molecule type" value="Genomic_DNA"/>
</dbReference>
<dbReference type="InterPro" id="IPR001764">
    <property type="entry name" value="Glyco_hydro_3_N"/>
</dbReference>
<evidence type="ECO:0000256" key="5">
    <source>
        <dbReference type="ARBA" id="ARBA00022801"/>
    </source>
</evidence>
<dbReference type="InterPro" id="IPR019800">
    <property type="entry name" value="Glyco_hydro_3_AS"/>
</dbReference>
<name>A0A364XXQ0_9BACT</name>
<comment type="caution">
    <text evidence="10">The sequence shown here is derived from an EMBL/GenBank/DDBJ whole genome shotgun (WGS) entry which is preliminary data.</text>
</comment>
<keyword evidence="5 7" id="KW-0378">Hydrolase</keyword>
<gene>
    <name evidence="10" type="ORF">DQQ10_24625</name>
</gene>
<evidence type="ECO:0000256" key="6">
    <source>
        <dbReference type="ARBA" id="ARBA00023295"/>
    </source>
</evidence>
<dbReference type="FunFam" id="3.20.20.300:FF:000007">
    <property type="entry name" value="Lysosomal beta glucosidase"/>
    <property type="match status" value="1"/>
</dbReference>
<dbReference type="EC" id="3.2.1.21" evidence="3"/>
<dbReference type="Proteomes" id="UP000251889">
    <property type="component" value="Unassembled WGS sequence"/>
</dbReference>
<dbReference type="Pfam" id="PF01915">
    <property type="entry name" value="Glyco_hydro_3_C"/>
    <property type="match status" value="1"/>
</dbReference>
<keyword evidence="11" id="KW-1185">Reference proteome</keyword>
<dbReference type="RefSeq" id="WP_112749601.1">
    <property type="nucleotide sequence ID" value="NZ_QMFY01000019.1"/>
</dbReference>
<protein>
    <recommendedName>
        <fullName evidence="3">beta-glucosidase</fullName>
        <ecNumber evidence="3">3.2.1.21</ecNumber>
    </recommendedName>
</protein>
<evidence type="ECO:0000256" key="7">
    <source>
        <dbReference type="RuleBase" id="RU361161"/>
    </source>
</evidence>
<proteinExistence type="inferred from homology"/>
<dbReference type="Pfam" id="PF00933">
    <property type="entry name" value="Glyco_hydro_3"/>
    <property type="match status" value="1"/>
</dbReference>
<feature type="signal peptide" evidence="8">
    <location>
        <begin position="1"/>
        <end position="21"/>
    </location>
</feature>
<dbReference type="GO" id="GO:0009251">
    <property type="term" value="P:glucan catabolic process"/>
    <property type="evidence" value="ECO:0007669"/>
    <property type="project" value="TreeGrafter"/>
</dbReference>
<dbReference type="InterPro" id="IPR026891">
    <property type="entry name" value="Fn3-like"/>
</dbReference>
<dbReference type="InterPro" id="IPR013783">
    <property type="entry name" value="Ig-like_fold"/>
</dbReference>
<evidence type="ECO:0000259" key="9">
    <source>
        <dbReference type="SMART" id="SM01217"/>
    </source>
</evidence>
<keyword evidence="4 8" id="KW-0732">Signal</keyword>
<keyword evidence="6 7" id="KW-0326">Glycosidase</keyword>
<dbReference type="SUPFAM" id="SSF51445">
    <property type="entry name" value="(Trans)glycosidases"/>
    <property type="match status" value="1"/>
</dbReference>
<evidence type="ECO:0000256" key="8">
    <source>
        <dbReference type="SAM" id="SignalP"/>
    </source>
</evidence>
<comment type="catalytic activity">
    <reaction evidence="1">
        <text>Hydrolysis of terminal, non-reducing beta-D-glucosyl residues with release of beta-D-glucose.</text>
        <dbReference type="EC" id="3.2.1.21"/>
    </reaction>
</comment>
<dbReference type="Gene3D" id="2.60.40.10">
    <property type="entry name" value="Immunoglobulins"/>
    <property type="match status" value="1"/>
</dbReference>
<dbReference type="PANTHER" id="PTHR30620">
    <property type="entry name" value="PERIPLASMIC BETA-GLUCOSIDASE-RELATED"/>
    <property type="match status" value="1"/>
</dbReference>
<evidence type="ECO:0000256" key="1">
    <source>
        <dbReference type="ARBA" id="ARBA00000448"/>
    </source>
</evidence>
<dbReference type="AlphaFoldDB" id="A0A364XXQ0"/>
<dbReference type="Gene3D" id="3.40.50.1700">
    <property type="entry name" value="Glycoside hydrolase family 3 C-terminal domain"/>
    <property type="match status" value="1"/>
</dbReference>
<dbReference type="SMART" id="SM01217">
    <property type="entry name" value="Fn3_like"/>
    <property type="match status" value="1"/>
</dbReference>
<evidence type="ECO:0000256" key="3">
    <source>
        <dbReference type="ARBA" id="ARBA00012744"/>
    </source>
</evidence>
<reference evidence="10 11" key="1">
    <citation type="submission" date="2018-06" db="EMBL/GenBank/DDBJ databases">
        <title>Chryseolinea flavus sp. nov., a member of the phylum Bacteroidetes isolated from soil.</title>
        <authorList>
            <person name="Li Y."/>
            <person name="Wang J."/>
        </authorList>
    </citation>
    <scope>NUCLEOTIDE SEQUENCE [LARGE SCALE GENOMIC DNA]</scope>
    <source>
        <strain evidence="10 11">SDU1-6</strain>
    </source>
</reference>
<accession>A0A364XXQ0</accession>
<evidence type="ECO:0000313" key="10">
    <source>
        <dbReference type="EMBL" id="RAV98335.1"/>
    </source>
</evidence>
<organism evidence="10 11">
    <name type="scientific">Pseudochryseolinea flava</name>
    <dbReference type="NCBI Taxonomy" id="2059302"/>
    <lineage>
        <taxon>Bacteria</taxon>
        <taxon>Pseudomonadati</taxon>
        <taxon>Bacteroidota</taxon>
        <taxon>Cytophagia</taxon>
        <taxon>Cytophagales</taxon>
        <taxon>Fulvivirgaceae</taxon>
        <taxon>Pseudochryseolinea</taxon>
    </lineage>
</organism>
<dbReference type="InterPro" id="IPR002772">
    <property type="entry name" value="Glyco_hydro_3_C"/>
</dbReference>
<dbReference type="InterPro" id="IPR017853">
    <property type="entry name" value="GH"/>
</dbReference>
<dbReference type="OrthoDB" id="9805821at2"/>